<sequence length="184" mass="20826">MKGAWCWALLCLAAACLLCHAGAAADDRETAGDQMNTIGDDDEKYLGTDIFDNTIEGRGKKKNMLKMLMTIKMMLVSFLVPKVIGLALFASWKGITISLIAFTVAIIAALKHAQTSQSNDNKSVQHIFVKKDPGNDHHHHEHWWRRIREAKPAHHFSDHSDHHSDHYDIHPSDMAYQGWDDEKR</sequence>
<evidence type="ECO:0000256" key="2">
    <source>
        <dbReference type="SAM" id="SignalP"/>
    </source>
</evidence>
<proteinExistence type="predicted"/>
<keyword evidence="2" id="KW-0732">Signal</keyword>
<dbReference type="PANTHER" id="PTHR21879">
    <property type="entry name" value="FI03362P-RELATED-RELATED"/>
    <property type="match status" value="1"/>
</dbReference>
<accession>A0ABN7AZJ7</accession>
<protein>
    <submittedName>
        <fullName evidence="3">Uncharacterized protein</fullName>
    </submittedName>
</protein>
<gene>
    <name evidence="3" type="ORF">NTJ_09562</name>
</gene>
<keyword evidence="4" id="KW-1185">Reference proteome</keyword>
<keyword evidence="1" id="KW-1133">Transmembrane helix</keyword>
<feature type="signal peptide" evidence="2">
    <location>
        <begin position="1"/>
        <end position="24"/>
    </location>
</feature>
<evidence type="ECO:0000313" key="3">
    <source>
        <dbReference type="EMBL" id="BES96749.1"/>
    </source>
</evidence>
<evidence type="ECO:0000256" key="1">
    <source>
        <dbReference type="SAM" id="Phobius"/>
    </source>
</evidence>
<reference evidence="3 4" key="1">
    <citation type="submission" date="2023-09" db="EMBL/GenBank/DDBJ databases">
        <title>Nesidiocoris tenuis whole genome shotgun sequence.</title>
        <authorList>
            <person name="Shibata T."/>
            <person name="Shimoda M."/>
            <person name="Kobayashi T."/>
            <person name="Uehara T."/>
        </authorList>
    </citation>
    <scope>NUCLEOTIDE SEQUENCE [LARGE SCALE GENOMIC DNA]</scope>
    <source>
        <strain evidence="3 4">Japan</strain>
    </source>
</reference>
<dbReference type="Pfam" id="PF07898">
    <property type="entry name" value="DUF1676"/>
    <property type="match status" value="1"/>
</dbReference>
<name>A0ABN7AZJ7_9HEMI</name>
<organism evidence="3 4">
    <name type="scientific">Nesidiocoris tenuis</name>
    <dbReference type="NCBI Taxonomy" id="355587"/>
    <lineage>
        <taxon>Eukaryota</taxon>
        <taxon>Metazoa</taxon>
        <taxon>Ecdysozoa</taxon>
        <taxon>Arthropoda</taxon>
        <taxon>Hexapoda</taxon>
        <taxon>Insecta</taxon>
        <taxon>Pterygota</taxon>
        <taxon>Neoptera</taxon>
        <taxon>Paraneoptera</taxon>
        <taxon>Hemiptera</taxon>
        <taxon>Heteroptera</taxon>
        <taxon>Panheteroptera</taxon>
        <taxon>Cimicomorpha</taxon>
        <taxon>Miridae</taxon>
        <taxon>Dicyphina</taxon>
        <taxon>Nesidiocoris</taxon>
    </lineage>
</organism>
<dbReference type="EMBL" id="AP028915">
    <property type="protein sequence ID" value="BES96749.1"/>
    <property type="molecule type" value="Genomic_DNA"/>
</dbReference>
<dbReference type="InterPro" id="IPR012464">
    <property type="entry name" value="DUF1676"/>
</dbReference>
<feature type="chain" id="PRO_5046805057" evidence="2">
    <location>
        <begin position="25"/>
        <end position="184"/>
    </location>
</feature>
<keyword evidence="1" id="KW-0812">Transmembrane</keyword>
<evidence type="ECO:0000313" key="4">
    <source>
        <dbReference type="Proteomes" id="UP001307889"/>
    </source>
</evidence>
<feature type="transmembrane region" description="Helical" evidence="1">
    <location>
        <begin position="83"/>
        <end position="110"/>
    </location>
</feature>
<dbReference type="PROSITE" id="PS51257">
    <property type="entry name" value="PROKAR_LIPOPROTEIN"/>
    <property type="match status" value="1"/>
</dbReference>
<keyword evidence="1" id="KW-0472">Membrane</keyword>
<dbReference type="Proteomes" id="UP001307889">
    <property type="component" value="Chromosome 7"/>
</dbReference>